<dbReference type="EC" id="6.1.1.1" evidence="7"/>
<keyword evidence="4 7" id="KW-0648">Protein biosynthesis</keyword>
<protein>
    <recommendedName>
        <fullName evidence="7">Tyrosine--tRNA ligase</fullName>
        <ecNumber evidence="7">6.1.1.1</ecNumber>
    </recommendedName>
    <alternativeName>
        <fullName evidence="7">Tyrosyl-tRNA synthetase</fullName>
        <shortName evidence="7">TyrRS</shortName>
    </alternativeName>
</protein>
<keyword evidence="7" id="KW-0963">Cytoplasm</keyword>
<keyword evidence="8" id="KW-0694">RNA-binding</keyword>
<evidence type="ECO:0000256" key="6">
    <source>
        <dbReference type="ARBA" id="ARBA00048248"/>
    </source>
</evidence>
<evidence type="ECO:0000256" key="8">
    <source>
        <dbReference type="PROSITE-ProRule" id="PRU00182"/>
    </source>
</evidence>
<comment type="subcellular location">
    <subcellularLocation>
        <location evidence="7">Cytoplasm</location>
    </subcellularLocation>
</comment>
<evidence type="ECO:0000256" key="3">
    <source>
        <dbReference type="ARBA" id="ARBA00022840"/>
    </source>
</evidence>
<dbReference type="HAMAP" id="MF_02006">
    <property type="entry name" value="Tyr_tRNA_synth_type1"/>
    <property type="match status" value="1"/>
</dbReference>
<keyword evidence="2 7" id="KW-0547">Nucleotide-binding</keyword>
<dbReference type="PRINTS" id="PR01040">
    <property type="entry name" value="TRNASYNTHTYR"/>
</dbReference>
<dbReference type="Gene3D" id="3.10.290.10">
    <property type="entry name" value="RNA-binding S4 domain"/>
    <property type="match status" value="1"/>
</dbReference>
<comment type="caution">
    <text evidence="9">The sequence shown here is derived from an EMBL/GenBank/DDBJ whole genome shotgun (WGS) entry which is preliminary data.</text>
</comment>
<organism evidence="9 10">
    <name type="scientific">Acidimangrovimonas pyrenivorans</name>
    <dbReference type="NCBI Taxonomy" id="2030798"/>
    <lineage>
        <taxon>Bacteria</taxon>
        <taxon>Pseudomonadati</taxon>
        <taxon>Pseudomonadota</taxon>
        <taxon>Alphaproteobacteria</taxon>
        <taxon>Rhodobacterales</taxon>
        <taxon>Paracoccaceae</taxon>
        <taxon>Acidimangrovimonas</taxon>
    </lineage>
</organism>
<dbReference type="PANTHER" id="PTHR11766">
    <property type="entry name" value="TYROSYL-TRNA SYNTHETASE"/>
    <property type="match status" value="1"/>
</dbReference>
<evidence type="ECO:0000313" key="10">
    <source>
        <dbReference type="Proteomes" id="UP001595443"/>
    </source>
</evidence>
<feature type="short sequence motif" description="'KMSKS' region" evidence="7">
    <location>
        <begin position="237"/>
        <end position="241"/>
    </location>
</feature>
<dbReference type="PROSITE" id="PS50889">
    <property type="entry name" value="S4"/>
    <property type="match status" value="1"/>
</dbReference>
<comment type="catalytic activity">
    <reaction evidence="6 7">
        <text>tRNA(Tyr) + L-tyrosine + ATP = L-tyrosyl-tRNA(Tyr) + AMP + diphosphate + H(+)</text>
        <dbReference type="Rhea" id="RHEA:10220"/>
        <dbReference type="Rhea" id="RHEA-COMP:9706"/>
        <dbReference type="Rhea" id="RHEA-COMP:9707"/>
        <dbReference type="ChEBI" id="CHEBI:15378"/>
        <dbReference type="ChEBI" id="CHEBI:30616"/>
        <dbReference type="ChEBI" id="CHEBI:33019"/>
        <dbReference type="ChEBI" id="CHEBI:58315"/>
        <dbReference type="ChEBI" id="CHEBI:78442"/>
        <dbReference type="ChEBI" id="CHEBI:78536"/>
        <dbReference type="ChEBI" id="CHEBI:456215"/>
        <dbReference type="EC" id="6.1.1.1"/>
    </reaction>
</comment>
<evidence type="ECO:0000256" key="2">
    <source>
        <dbReference type="ARBA" id="ARBA00022741"/>
    </source>
</evidence>
<dbReference type="InterPro" id="IPR002305">
    <property type="entry name" value="aa-tRNA-synth_Ic"/>
</dbReference>
<dbReference type="GO" id="GO:0004831">
    <property type="term" value="F:tyrosine-tRNA ligase activity"/>
    <property type="evidence" value="ECO:0007669"/>
    <property type="project" value="UniProtKB-EC"/>
</dbReference>
<evidence type="ECO:0000256" key="7">
    <source>
        <dbReference type="HAMAP-Rule" id="MF_02006"/>
    </source>
</evidence>
<keyword evidence="1 7" id="KW-0436">Ligase</keyword>
<dbReference type="Pfam" id="PF00579">
    <property type="entry name" value="tRNA-synt_1b"/>
    <property type="match status" value="1"/>
</dbReference>
<dbReference type="InterPro" id="IPR014729">
    <property type="entry name" value="Rossmann-like_a/b/a_fold"/>
</dbReference>
<proteinExistence type="inferred from homology"/>
<dbReference type="Gene3D" id="3.40.50.620">
    <property type="entry name" value="HUPs"/>
    <property type="match status" value="1"/>
</dbReference>
<feature type="short sequence motif" description="'HIGH' region" evidence="7">
    <location>
        <begin position="45"/>
        <end position="54"/>
    </location>
</feature>
<evidence type="ECO:0000313" key="9">
    <source>
        <dbReference type="EMBL" id="MFC2970391.1"/>
    </source>
</evidence>
<feature type="binding site" evidence="7">
    <location>
        <position position="181"/>
    </location>
    <ligand>
        <name>L-tyrosine</name>
        <dbReference type="ChEBI" id="CHEBI:58315"/>
    </ligand>
</feature>
<dbReference type="NCBIfam" id="TIGR00234">
    <property type="entry name" value="tyrS"/>
    <property type="match status" value="1"/>
</dbReference>
<keyword evidence="10" id="KW-1185">Reference proteome</keyword>
<dbReference type="SUPFAM" id="SSF52374">
    <property type="entry name" value="Nucleotidylyl transferase"/>
    <property type="match status" value="1"/>
</dbReference>
<dbReference type="InterPro" id="IPR024107">
    <property type="entry name" value="Tyr-tRNA-ligase_bac_1"/>
</dbReference>
<feature type="binding site" evidence="7">
    <location>
        <position position="40"/>
    </location>
    <ligand>
        <name>L-tyrosine</name>
        <dbReference type="ChEBI" id="CHEBI:58315"/>
    </ligand>
</feature>
<dbReference type="InterPro" id="IPR024088">
    <property type="entry name" value="Tyr-tRNA-ligase_bac-type"/>
</dbReference>
<dbReference type="SUPFAM" id="SSF55174">
    <property type="entry name" value="Alpha-L RNA-binding motif"/>
    <property type="match status" value="1"/>
</dbReference>
<dbReference type="RefSeq" id="WP_377835400.1">
    <property type="nucleotide sequence ID" value="NZ_JBHRSK010000019.1"/>
</dbReference>
<reference evidence="10" key="1">
    <citation type="journal article" date="2019" name="Int. J. Syst. Evol. Microbiol.">
        <title>The Global Catalogue of Microorganisms (GCM) 10K type strain sequencing project: providing services to taxonomists for standard genome sequencing and annotation.</title>
        <authorList>
            <consortium name="The Broad Institute Genomics Platform"/>
            <consortium name="The Broad Institute Genome Sequencing Center for Infectious Disease"/>
            <person name="Wu L."/>
            <person name="Ma J."/>
        </authorList>
    </citation>
    <scope>NUCLEOTIDE SEQUENCE [LARGE SCALE GENOMIC DNA]</scope>
    <source>
        <strain evidence="10">KCTC 62192</strain>
    </source>
</reference>
<dbReference type="Gene3D" id="1.10.240.10">
    <property type="entry name" value="Tyrosyl-Transfer RNA Synthetase"/>
    <property type="match status" value="1"/>
</dbReference>
<evidence type="ECO:0000256" key="4">
    <source>
        <dbReference type="ARBA" id="ARBA00022917"/>
    </source>
</evidence>
<accession>A0ABV7ANL7</accession>
<dbReference type="EMBL" id="JBHRSK010000019">
    <property type="protein sequence ID" value="MFC2970391.1"/>
    <property type="molecule type" value="Genomic_DNA"/>
</dbReference>
<comment type="subunit">
    <text evidence="7">Homodimer.</text>
</comment>
<dbReference type="InterPro" id="IPR002307">
    <property type="entry name" value="Tyr-tRNA-ligase"/>
</dbReference>
<dbReference type="PANTHER" id="PTHR11766:SF0">
    <property type="entry name" value="TYROSINE--TRNA LIGASE, MITOCHONDRIAL"/>
    <property type="match status" value="1"/>
</dbReference>
<evidence type="ECO:0000256" key="5">
    <source>
        <dbReference type="ARBA" id="ARBA00023146"/>
    </source>
</evidence>
<sequence length="416" mass="45744">MTYHPKSDFLRVMIERGFLADCTDYQALDEALVKGVVPAYIGFDATAASLHVGSLIQIMMLRWLQKTGHKPIVLMGGGTTKVGDPSFRADERPLLTPEQIDANIAGIKQVFASYVSFGDGASDAIMVNNAEWLDDLKYLDFLRDIGRHFSVNRMLSFESVKSRLDREQSLSFLEFNYMILQAYDFLELNRRYGCLLQMGGSDQWGNIVNGIDLTRRVLDTEIFGLTSPLLTTSDGKKMGKSQSGAVWLNGDMLSSYEFWQFWRNTTDADVGRFLKLYTELPLEECERLGALEGQEINEAKIVLANEVTALLHGRAAAEHAEATAREVFEKGGVGDDLPTLELTADDLGDGISVVQLIVRSGLAKSGKEAKRLIADGGARIDDAPLTDAGLMIDAARLANPVKLTAGKKRHALVTLG</sequence>
<comment type="similarity">
    <text evidence="7">Belongs to the class-I aminoacyl-tRNA synthetase family. TyrS type 1 subfamily.</text>
</comment>
<feature type="binding site" evidence="7">
    <location>
        <position position="177"/>
    </location>
    <ligand>
        <name>L-tyrosine</name>
        <dbReference type="ChEBI" id="CHEBI:58315"/>
    </ligand>
</feature>
<dbReference type="InterPro" id="IPR036986">
    <property type="entry name" value="S4_RNA-bd_sf"/>
</dbReference>
<keyword evidence="3 7" id="KW-0067">ATP-binding</keyword>
<evidence type="ECO:0000256" key="1">
    <source>
        <dbReference type="ARBA" id="ARBA00022598"/>
    </source>
</evidence>
<dbReference type="Proteomes" id="UP001595443">
    <property type="component" value="Unassembled WGS sequence"/>
</dbReference>
<keyword evidence="5 7" id="KW-0030">Aminoacyl-tRNA synthetase</keyword>
<gene>
    <name evidence="7 9" type="primary">tyrS</name>
    <name evidence="9" type="ORF">ACFOES_20020</name>
</gene>
<comment type="function">
    <text evidence="7">Catalyzes the attachment of tyrosine to tRNA(Tyr) in a two-step reaction: tyrosine is first activated by ATP to form Tyr-AMP and then transferred to the acceptor end of tRNA(Tyr).</text>
</comment>
<feature type="binding site" evidence="7">
    <location>
        <position position="240"/>
    </location>
    <ligand>
        <name>ATP</name>
        <dbReference type="ChEBI" id="CHEBI:30616"/>
    </ligand>
</feature>
<name>A0ABV7ANL7_9RHOB</name>
<dbReference type="CDD" id="cd00805">
    <property type="entry name" value="TyrRS_core"/>
    <property type="match status" value="1"/>
</dbReference>